<dbReference type="KEGG" id="cchl:FPL14_02725"/>
<name>A0A7G5BTE9_9BACL</name>
<keyword evidence="2" id="KW-1185">Reference proteome</keyword>
<evidence type="ECO:0000313" key="1">
    <source>
        <dbReference type="EMBL" id="QMV40233.1"/>
    </source>
</evidence>
<accession>A0A7G5BTE9</accession>
<dbReference type="RefSeq" id="WP_182301587.1">
    <property type="nucleotide sequence ID" value="NZ_CP041969.1"/>
</dbReference>
<sequence>MSVTQMLTPEQFELLQADITAKVIQQLTGQDLRTAQDNNRPLNGLYQRYKKELRVKFGIVKWAKTWDSVRLLTTFKFGHRYVR</sequence>
<proteinExistence type="predicted"/>
<protein>
    <submittedName>
        <fullName evidence="1">Uncharacterized protein</fullName>
    </submittedName>
</protein>
<dbReference type="Proteomes" id="UP000515679">
    <property type="component" value="Chromosome"/>
</dbReference>
<organism evidence="1 2">
    <name type="scientific">Cohnella cholangitidis</name>
    <dbReference type="NCBI Taxonomy" id="2598458"/>
    <lineage>
        <taxon>Bacteria</taxon>
        <taxon>Bacillati</taxon>
        <taxon>Bacillota</taxon>
        <taxon>Bacilli</taxon>
        <taxon>Bacillales</taxon>
        <taxon>Paenibacillaceae</taxon>
        <taxon>Cohnella</taxon>
    </lineage>
</organism>
<evidence type="ECO:0000313" key="2">
    <source>
        <dbReference type="Proteomes" id="UP000515679"/>
    </source>
</evidence>
<gene>
    <name evidence="1" type="ORF">FPL14_02725</name>
</gene>
<dbReference type="EMBL" id="CP041969">
    <property type="protein sequence ID" value="QMV40233.1"/>
    <property type="molecule type" value="Genomic_DNA"/>
</dbReference>
<reference evidence="1 2" key="1">
    <citation type="submission" date="2019-07" db="EMBL/GenBank/DDBJ databases">
        <authorList>
            <person name="Kim J.K."/>
            <person name="Cheong H.-M."/>
            <person name="Choi Y."/>
            <person name="Hwang K.J."/>
            <person name="Lee S."/>
            <person name="Choi C."/>
        </authorList>
    </citation>
    <scope>NUCLEOTIDE SEQUENCE [LARGE SCALE GENOMIC DNA]</scope>
    <source>
        <strain evidence="1 2">KS 22</strain>
    </source>
</reference>
<dbReference type="AlphaFoldDB" id="A0A7G5BTE9"/>